<dbReference type="GO" id="GO:0000030">
    <property type="term" value="F:mannosyltransferase activity"/>
    <property type="evidence" value="ECO:0007669"/>
    <property type="project" value="InterPro"/>
</dbReference>
<feature type="transmembrane region" description="Helical" evidence="8">
    <location>
        <begin position="388"/>
        <end position="411"/>
    </location>
</feature>
<evidence type="ECO:0000256" key="4">
    <source>
        <dbReference type="ARBA" id="ARBA00022679"/>
    </source>
</evidence>
<name>A0A1G2LPW3_9BACT</name>
<keyword evidence="2" id="KW-1003">Cell membrane</keyword>
<dbReference type="AlphaFoldDB" id="A0A1G2LPW3"/>
<feature type="transmembrane region" description="Helical" evidence="8">
    <location>
        <begin position="242"/>
        <end position="259"/>
    </location>
</feature>
<feature type="transmembrane region" description="Helical" evidence="8">
    <location>
        <begin position="9"/>
        <end position="28"/>
    </location>
</feature>
<feature type="transmembrane region" description="Helical" evidence="8">
    <location>
        <begin position="157"/>
        <end position="176"/>
    </location>
</feature>
<dbReference type="GO" id="GO:0006493">
    <property type="term" value="P:protein O-linked glycosylation"/>
    <property type="evidence" value="ECO:0007669"/>
    <property type="project" value="InterPro"/>
</dbReference>
<evidence type="ECO:0000313" key="10">
    <source>
        <dbReference type="EMBL" id="OHA13647.1"/>
    </source>
</evidence>
<comment type="caution">
    <text evidence="10">The sequence shown here is derived from an EMBL/GenBank/DDBJ whole genome shotgun (WGS) entry which is preliminary data.</text>
</comment>
<dbReference type="Pfam" id="PF02366">
    <property type="entry name" value="PMT"/>
    <property type="match status" value="1"/>
</dbReference>
<evidence type="ECO:0000256" key="8">
    <source>
        <dbReference type="SAM" id="Phobius"/>
    </source>
</evidence>
<evidence type="ECO:0000256" key="2">
    <source>
        <dbReference type="ARBA" id="ARBA00022475"/>
    </source>
</evidence>
<accession>A0A1G2LPW3</accession>
<dbReference type="Proteomes" id="UP000177171">
    <property type="component" value="Unassembled WGS sequence"/>
</dbReference>
<organism evidence="10 11">
    <name type="scientific">Candidatus Sungbacteria bacterium RIFCSPLOWO2_12_FULL_41_11</name>
    <dbReference type="NCBI Taxonomy" id="1802286"/>
    <lineage>
        <taxon>Bacteria</taxon>
        <taxon>Candidatus Sungiibacteriota</taxon>
    </lineage>
</organism>
<evidence type="ECO:0000256" key="7">
    <source>
        <dbReference type="ARBA" id="ARBA00023136"/>
    </source>
</evidence>
<evidence type="ECO:0000259" key="9">
    <source>
        <dbReference type="Pfam" id="PF02366"/>
    </source>
</evidence>
<dbReference type="EMBL" id="MHQY01000020">
    <property type="protein sequence ID" value="OHA13647.1"/>
    <property type="molecule type" value="Genomic_DNA"/>
</dbReference>
<feature type="domain" description="ArnT-like N-terminal" evidence="9">
    <location>
        <begin position="71"/>
        <end position="261"/>
    </location>
</feature>
<comment type="subcellular location">
    <subcellularLocation>
        <location evidence="1">Cell membrane</location>
        <topology evidence="1">Multi-pass membrane protein</topology>
    </subcellularLocation>
</comment>
<keyword evidence="3" id="KW-0328">Glycosyltransferase</keyword>
<feature type="transmembrane region" description="Helical" evidence="8">
    <location>
        <begin position="109"/>
        <end position="127"/>
    </location>
</feature>
<evidence type="ECO:0000313" key="11">
    <source>
        <dbReference type="Proteomes" id="UP000177171"/>
    </source>
</evidence>
<keyword evidence="6 8" id="KW-1133">Transmembrane helix</keyword>
<feature type="transmembrane region" description="Helical" evidence="8">
    <location>
        <begin position="196"/>
        <end position="221"/>
    </location>
</feature>
<sequence length="608" mass="69893">MTNIIKKPIFYIILVAAVYRFVGIFYGFGHDFFSDASVHVAAAFKMLEERTINATFDFYYLPPLMSYILAPLFALWGALGILAGKFAGISDFREFVVLNKEYFVMGTRLISFLLGTASVYLIYLTVLRMFDRKTAIVTSLFLAFDFYHVHESQSGRIWAPLTFFIIAALYAVWRIFESELTNWRFFETEEPKHRWYLLGAVSIGLGYAIGYVPILMYPWFAAAHILKNKAVRIRDVYFDKKFLLANAIILFFIILFSYANTNAFLRQFGSTLYVVGVPLQENPALAITGESNFISSFGSALYFLFDDSPFFLIFGIIGAFLLAFKYRNSFFSSLLVGFPILYLAGISYGFPSLDARYVLPAVPFLLILSVFTIRELAGRLAAFSKQIFVVLTVLGVIYSFYLSTAYGLLLFRQDTRVQAINWIHQNIKPGSSLLLDLPFTYFRYENKESIRQLEKDGGFVNTRQKYLFNIPDKKYPSPSFFVLNEARRSHTQSELKNLKLEYAVYFFWNKAEGFYWRNKIPGHAELIKRFYPVRSLNYGNLAITDKSESGSALPHDLMVGASRTSNGVYPSEEIFDMHDFLNAPEGFWGVIPKLRFFGPYVEIYRVMQ</sequence>
<keyword evidence="7 8" id="KW-0472">Membrane</keyword>
<evidence type="ECO:0000256" key="3">
    <source>
        <dbReference type="ARBA" id="ARBA00022676"/>
    </source>
</evidence>
<evidence type="ECO:0000256" key="6">
    <source>
        <dbReference type="ARBA" id="ARBA00022989"/>
    </source>
</evidence>
<evidence type="ECO:0000256" key="5">
    <source>
        <dbReference type="ARBA" id="ARBA00022692"/>
    </source>
</evidence>
<feature type="transmembrane region" description="Helical" evidence="8">
    <location>
        <begin position="64"/>
        <end position="88"/>
    </location>
</feature>
<feature type="transmembrane region" description="Helical" evidence="8">
    <location>
        <begin position="300"/>
        <end position="323"/>
    </location>
</feature>
<keyword evidence="4" id="KW-0808">Transferase</keyword>
<protein>
    <recommendedName>
        <fullName evidence="9">ArnT-like N-terminal domain-containing protein</fullName>
    </recommendedName>
</protein>
<keyword evidence="5 8" id="KW-0812">Transmembrane</keyword>
<dbReference type="InterPro" id="IPR003342">
    <property type="entry name" value="ArnT-like_N"/>
</dbReference>
<evidence type="ECO:0000256" key="1">
    <source>
        <dbReference type="ARBA" id="ARBA00004651"/>
    </source>
</evidence>
<feature type="transmembrane region" description="Helical" evidence="8">
    <location>
        <begin position="133"/>
        <end position="150"/>
    </location>
</feature>
<reference evidence="10 11" key="1">
    <citation type="journal article" date="2016" name="Nat. Commun.">
        <title>Thousands of microbial genomes shed light on interconnected biogeochemical processes in an aquifer system.</title>
        <authorList>
            <person name="Anantharaman K."/>
            <person name="Brown C.T."/>
            <person name="Hug L.A."/>
            <person name="Sharon I."/>
            <person name="Castelle C.J."/>
            <person name="Probst A.J."/>
            <person name="Thomas B.C."/>
            <person name="Singh A."/>
            <person name="Wilkins M.J."/>
            <person name="Karaoz U."/>
            <person name="Brodie E.L."/>
            <person name="Williams K.H."/>
            <person name="Hubbard S.S."/>
            <person name="Banfield J.F."/>
        </authorList>
    </citation>
    <scope>NUCLEOTIDE SEQUENCE [LARGE SCALE GENOMIC DNA]</scope>
</reference>
<dbReference type="PANTHER" id="PTHR33908">
    <property type="entry name" value="MANNOSYLTRANSFERASE YKCB-RELATED"/>
    <property type="match status" value="1"/>
</dbReference>
<dbReference type="GO" id="GO:0016763">
    <property type="term" value="F:pentosyltransferase activity"/>
    <property type="evidence" value="ECO:0007669"/>
    <property type="project" value="TreeGrafter"/>
</dbReference>
<dbReference type="PANTHER" id="PTHR33908:SF11">
    <property type="entry name" value="MEMBRANE PROTEIN"/>
    <property type="match status" value="1"/>
</dbReference>
<dbReference type="GO" id="GO:0005886">
    <property type="term" value="C:plasma membrane"/>
    <property type="evidence" value="ECO:0007669"/>
    <property type="project" value="UniProtKB-SubCell"/>
</dbReference>
<dbReference type="InterPro" id="IPR050297">
    <property type="entry name" value="LipidA_mod_glycosyltrf_83"/>
</dbReference>
<feature type="transmembrane region" description="Helical" evidence="8">
    <location>
        <begin position="357"/>
        <end position="376"/>
    </location>
</feature>
<feature type="transmembrane region" description="Helical" evidence="8">
    <location>
        <begin position="330"/>
        <end position="351"/>
    </location>
</feature>
<dbReference type="GO" id="GO:0009103">
    <property type="term" value="P:lipopolysaccharide biosynthetic process"/>
    <property type="evidence" value="ECO:0007669"/>
    <property type="project" value="UniProtKB-ARBA"/>
</dbReference>
<gene>
    <name evidence="10" type="ORF">A3G49_02555</name>
</gene>
<proteinExistence type="predicted"/>